<dbReference type="SUPFAM" id="SSF48317">
    <property type="entry name" value="Acid phosphatase/Vanadium-dependent haloperoxidase"/>
    <property type="match status" value="1"/>
</dbReference>
<dbReference type="InterPro" id="IPR000326">
    <property type="entry name" value="PAP2/HPO"/>
</dbReference>
<keyword evidence="4" id="KW-1185">Reference proteome</keyword>
<evidence type="ECO:0000256" key="1">
    <source>
        <dbReference type="SAM" id="Phobius"/>
    </source>
</evidence>
<dbReference type="OrthoDB" id="9801622at2"/>
<dbReference type="AlphaFoldDB" id="A0A017TC17"/>
<feature type="transmembrane region" description="Helical" evidence="1">
    <location>
        <begin position="157"/>
        <end position="176"/>
    </location>
</feature>
<sequence>MESPAPSPSVSSPPRPQILERLLQRLPFGQISLSAFLGAVLIVGTTFGFAWLADEVFENQFATADNAVLLWIHAHQGPRVDALMHAFTFLGGPLPITLLLTGAGLTLLARRHFSEAFGVALAGLGCALINSTLKHLFARARPSLFDSPFHLTSYSFPSGHAMGSTVGFGILAYLFCRRVQTPLGRAAAVSTALLTVIFVGLSRMYFGVHFPTDILGGYLAGALWLTLSIVILRSSEWWYARRARA</sequence>
<feature type="transmembrane region" description="Helical" evidence="1">
    <location>
        <begin position="31"/>
        <end position="53"/>
    </location>
</feature>
<reference evidence="3 4" key="1">
    <citation type="submission" date="2013-05" db="EMBL/GenBank/DDBJ databases">
        <title>Genome assembly of Chondromyces apiculatus DSM 436.</title>
        <authorList>
            <person name="Sharma G."/>
            <person name="Khatri I."/>
            <person name="Kaur C."/>
            <person name="Mayilraj S."/>
            <person name="Subramanian S."/>
        </authorList>
    </citation>
    <scope>NUCLEOTIDE SEQUENCE [LARGE SCALE GENOMIC DNA]</scope>
    <source>
        <strain evidence="3 4">DSM 436</strain>
    </source>
</reference>
<accession>A0A017TC17</accession>
<gene>
    <name evidence="3" type="ORF">CAP_1530</name>
</gene>
<dbReference type="InterPro" id="IPR036938">
    <property type="entry name" value="PAP2/HPO_sf"/>
</dbReference>
<keyword evidence="1" id="KW-0472">Membrane</keyword>
<feature type="transmembrane region" description="Helical" evidence="1">
    <location>
        <begin position="86"/>
        <end position="109"/>
    </location>
</feature>
<dbReference type="SMART" id="SM00014">
    <property type="entry name" value="acidPPc"/>
    <property type="match status" value="1"/>
</dbReference>
<dbReference type="RefSeq" id="WP_052374710.1">
    <property type="nucleotide sequence ID" value="NZ_ASRX01000014.1"/>
</dbReference>
<feature type="transmembrane region" description="Helical" evidence="1">
    <location>
        <begin position="116"/>
        <end position="137"/>
    </location>
</feature>
<organism evidence="3 4">
    <name type="scientific">Chondromyces apiculatus DSM 436</name>
    <dbReference type="NCBI Taxonomy" id="1192034"/>
    <lineage>
        <taxon>Bacteria</taxon>
        <taxon>Pseudomonadati</taxon>
        <taxon>Myxococcota</taxon>
        <taxon>Polyangia</taxon>
        <taxon>Polyangiales</taxon>
        <taxon>Polyangiaceae</taxon>
        <taxon>Chondromyces</taxon>
    </lineage>
</organism>
<name>A0A017TC17_9BACT</name>
<dbReference type="Pfam" id="PF01569">
    <property type="entry name" value="PAP2"/>
    <property type="match status" value="1"/>
</dbReference>
<feature type="domain" description="Phosphatidic acid phosphatase type 2/haloperoxidase" evidence="2">
    <location>
        <begin position="117"/>
        <end position="229"/>
    </location>
</feature>
<dbReference type="EMBL" id="ASRX01000014">
    <property type="protein sequence ID" value="EYF06833.1"/>
    <property type="molecule type" value="Genomic_DNA"/>
</dbReference>
<dbReference type="PANTHER" id="PTHR14969">
    <property type="entry name" value="SPHINGOSINE-1-PHOSPHATE PHOSPHOHYDROLASE"/>
    <property type="match status" value="1"/>
</dbReference>
<evidence type="ECO:0000313" key="4">
    <source>
        <dbReference type="Proteomes" id="UP000019678"/>
    </source>
</evidence>
<dbReference type="Gene3D" id="1.20.144.10">
    <property type="entry name" value="Phosphatidic acid phosphatase type 2/haloperoxidase"/>
    <property type="match status" value="1"/>
</dbReference>
<dbReference type="eggNOG" id="COG0671">
    <property type="taxonomic scope" value="Bacteria"/>
</dbReference>
<evidence type="ECO:0000259" key="2">
    <source>
        <dbReference type="SMART" id="SM00014"/>
    </source>
</evidence>
<keyword evidence="1" id="KW-0812">Transmembrane</keyword>
<feature type="transmembrane region" description="Helical" evidence="1">
    <location>
        <begin position="188"/>
        <end position="208"/>
    </location>
</feature>
<dbReference type="PANTHER" id="PTHR14969:SF13">
    <property type="entry name" value="AT30094P"/>
    <property type="match status" value="1"/>
</dbReference>
<proteinExistence type="predicted"/>
<dbReference type="CDD" id="cd03392">
    <property type="entry name" value="PAP2_like_2"/>
    <property type="match status" value="1"/>
</dbReference>
<evidence type="ECO:0000313" key="3">
    <source>
        <dbReference type="EMBL" id="EYF06833.1"/>
    </source>
</evidence>
<dbReference type="STRING" id="1192034.CAP_1530"/>
<keyword evidence="1" id="KW-1133">Transmembrane helix</keyword>
<feature type="transmembrane region" description="Helical" evidence="1">
    <location>
        <begin position="214"/>
        <end position="232"/>
    </location>
</feature>
<dbReference type="Proteomes" id="UP000019678">
    <property type="component" value="Unassembled WGS sequence"/>
</dbReference>
<comment type="caution">
    <text evidence="3">The sequence shown here is derived from an EMBL/GenBank/DDBJ whole genome shotgun (WGS) entry which is preliminary data.</text>
</comment>
<protein>
    <recommendedName>
        <fullName evidence="2">Phosphatidic acid phosphatase type 2/haloperoxidase domain-containing protein</fullName>
    </recommendedName>
</protein>